<protein>
    <submittedName>
        <fullName evidence="1">Uncharacterized protein</fullName>
    </submittedName>
</protein>
<dbReference type="Gene3D" id="2.40.160.20">
    <property type="match status" value="1"/>
</dbReference>
<accession>A0A1I5LTW4</accession>
<dbReference type="Pfam" id="PF11578">
    <property type="entry name" value="DUF3237"/>
    <property type="match status" value="1"/>
</dbReference>
<evidence type="ECO:0000313" key="1">
    <source>
        <dbReference type="EMBL" id="SFP00603.1"/>
    </source>
</evidence>
<dbReference type="RefSeq" id="WP_090075372.1">
    <property type="nucleotide sequence ID" value="NZ_FOVR01000018.1"/>
</dbReference>
<sequence length="162" mass="17969">MLSDETLLGALSEHGVQKPDMRLTWEAVVTVAPRENLGTTPLGQRFIIPITGGLFRGGAEHPDLKGIVLPRGADRQLLRADGVKQLSATYEMQVEDGTVLGIENEVVMDTEAQPKRYAASRIHVLAPEGRWAWMNRRLFVGTLQSDQPNRGFVVIRGWEILV</sequence>
<gene>
    <name evidence="1" type="ORF">SAMN04488056_1189</name>
</gene>
<dbReference type="OrthoDB" id="5294829at2"/>
<reference evidence="1 2" key="1">
    <citation type="submission" date="2016-10" db="EMBL/GenBank/DDBJ databases">
        <authorList>
            <person name="de Groot N.N."/>
        </authorList>
    </citation>
    <scope>NUCLEOTIDE SEQUENCE [LARGE SCALE GENOMIC DNA]</scope>
    <source>
        <strain evidence="1 2">CGMCC 1.9157</strain>
    </source>
</reference>
<evidence type="ECO:0000313" key="2">
    <source>
        <dbReference type="Proteomes" id="UP000199236"/>
    </source>
</evidence>
<dbReference type="Proteomes" id="UP000199236">
    <property type="component" value="Unassembled WGS sequence"/>
</dbReference>
<keyword evidence="2" id="KW-1185">Reference proteome</keyword>
<dbReference type="InterPro" id="IPR020915">
    <property type="entry name" value="UPF0311"/>
</dbReference>
<dbReference type="EMBL" id="FOVR01000018">
    <property type="protein sequence ID" value="SFP00603.1"/>
    <property type="molecule type" value="Genomic_DNA"/>
</dbReference>
<proteinExistence type="predicted"/>
<dbReference type="PANTHER" id="PTHR37315:SF1">
    <property type="entry name" value="UPF0311 PROTEIN BLR7842"/>
    <property type="match status" value="1"/>
</dbReference>
<dbReference type="AlphaFoldDB" id="A0A1I5LTW4"/>
<dbReference type="STRING" id="655353.SAMN04488056_1189"/>
<name>A0A1I5LTW4_9HYPH</name>
<dbReference type="PANTHER" id="PTHR37315">
    <property type="entry name" value="UPF0311 PROTEIN BLR7842"/>
    <property type="match status" value="1"/>
</dbReference>
<organism evidence="1 2">
    <name type="scientific">Cohaesibacter marisflavi</name>
    <dbReference type="NCBI Taxonomy" id="655353"/>
    <lineage>
        <taxon>Bacteria</taxon>
        <taxon>Pseudomonadati</taxon>
        <taxon>Pseudomonadota</taxon>
        <taxon>Alphaproteobacteria</taxon>
        <taxon>Hyphomicrobiales</taxon>
        <taxon>Cohaesibacteraceae</taxon>
    </lineage>
</organism>